<dbReference type="AlphaFoldDB" id="A0A7S1UVB9"/>
<accession>A0A7S1UVB9</accession>
<reference evidence="1" key="1">
    <citation type="submission" date="2021-01" db="EMBL/GenBank/DDBJ databases">
        <authorList>
            <person name="Corre E."/>
            <person name="Pelletier E."/>
            <person name="Niang G."/>
            <person name="Scheremetjew M."/>
            <person name="Finn R."/>
            <person name="Kale V."/>
            <person name="Holt S."/>
            <person name="Cochrane G."/>
            <person name="Meng A."/>
            <person name="Brown T."/>
            <person name="Cohen L."/>
        </authorList>
    </citation>
    <scope>NUCLEOTIDE SEQUENCE</scope>
    <source>
        <strain evidence="1">CCMP 410</strain>
    </source>
</reference>
<proteinExistence type="predicted"/>
<dbReference type="EMBL" id="HBGK01016986">
    <property type="protein sequence ID" value="CAD9279604.1"/>
    <property type="molecule type" value="Transcribed_RNA"/>
</dbReference>
<sequence length="205" mass="22629">MTTAASIIEYESDTSSICCYDSDMADEHDDEYDYQLHQGHSLDTKVCDCCGRASRRMGGYVNRIYGELFGEVAATYNIHQGVDRIHDPAVFDIIMLPPGCQSTNSREGSIMVSFSCDMTPQGRGKSMDDDELPAIVQVFDASKRPNAHLAEQALAPCEVTEDIQELVKELLEVICEMDGRIDDLRDAATVDTASTVSLTEDDLQL</sequence>
<evidence type="ECO:0000313" key="1">
    <source>
        <dbReference type="EMBL" id="CAD9279604.1"/>
    </source>
</evidence>
<organism evidence="1">
    <name type="scientific">Grammatophora oceanica</name>
    <dbReference type="NCBI Taxonomy" id="210454"/>
    <lineage>
        <taxon>Eukaryota</taxon>
        <taxon>Sar</taxon>
        <taxon>Stramenopiles</taxon>
        <taxon>Ochrophyta</taxon>
        <taxon>Bacillariophyta</taxon>
        <taxon>Fragilariophyceae</taxon>
        <taxon>Fragilariophycidae</taxon>
        <taxon>Rhabdonematales</taxon>
        <taxon>Grammatophoraceae</taxon>
        <taxon>Grammatophora</taxon>
    </lineage>
</organism>
<protein>
    <submittedName>
        <fullName evidence="1">Uncharacterized protein</fullName>
    </submittedName>
</protein>
<gene>
    <name evidence="1" type="ORF">GOCE00092_LOCUS8514</name>
</gene>
<name>A0A7S1UVB9_9STRA</name>